<protein>
    <submittedName>
        <fullName evidence="1">Uncharacterized protein</fullName>
    </submittedName>
</protein>
<evidence type="ECO:0000313" key="1">
    <source>
        <dbReference type="EMBL" id="SJX60088.1"/>
    </source>
</evidence>
<organism evidence="1 2">
    <name type="scientific">Sporisorium reilianum f. sp. reilianum</name>
    <dbReference type="NCBI Taxonomy" id="72559"/>
    <lineage>
        <taxon>Eukaryota</taxon>
        <taxon>Fungi</taxon>
        <taxon>Dikarya</taxon>
        <taxon>Basidiomycota</taxon>
        <taxon>Ustilaginomycotina</taxon>
        <taxon>Ustilaginomycetes</taxon>
        <taxon>Ustilaginales</taxon>
        <taxon>Ustilaginaceae</taxon>
        <taxon>Sporisorium</taxon>
    </lineage>
</organism>
<evidence type="ECO:0000313" key="2">
    <source>
        <dbReference type="Proteomes" id="UP000239563"/>
    </source>
</evidence>
<dbReference type="AlphaFoldDB" id="A0A2N8U630"/>
<dbReference type="EMBL" id="LT795054">
    <property type="protein sequence ID" value="SJX60088.1"/>
    <property type="molecule type" value="Genomic_DNA"/>
</dbReference>
<name>A0A2N8U630_9BASI</name>
<dbReference type="Proteomes" id="UP000239563">
    <property type="component" value="Chromosome I"/>
</dbReference>
<reference evidence="1 2" key="1">
    <citation type="submission" date="2017-02" db="EMBL/GenBank/DDBJ databases">
        <authorList>
            <person name="Peterson S.W."/>
        </authorList>
    </citation>
    <scope>NUCLEOTIDE SEQUENCE [LARGE SCALE GENOMIC DNA]</scope>
    <source>
        <strain evidence="1 2">SRS1_H2-8</strain>
    </source>
</reference>
<accession>A0A2N8U630</accession>
<sequence length="131" mass="14395">MKKYGVHNTLHACLTAHPKFLSMVTNTDFEGHLGPRSASSVAFALAVADPKAEEMHIGLATNKHWVNISSVRTDPNDKVPGPVIKDCYHVAVWDPTHASKLYAWTLITTDQKCGFEPINLPDVLAASPWSF</sequence>
<proteinExistence type="predicted"/>
<gene>
    <name evidence="1" type="ORF">SRS1_11402</name>
</gene>